<comment type="caution">
    <text evidence="1">The sequence shown here is derived from an EMBL/GenBank/DDBJ whole genome shotgun (WGS) entry which is preliminary data.</text>
</comment>
<evidence type="ECO:0000313" key="1">
    <source>
        <dbReference type="EMBL" id="CAG9474556.1"/>
    </source>
</evidence>
<gene>
    <name evidence="1" type="ORF">PVW1_100013100</name>
</gene>
<accession>A0A8S4H937</accession>
<dbReference type="Proteomes" id="UP000779233">
    <property type="component" value="Unassembled WGS sequence"/>
</dbReference>
<evidence type="ECO:0000313" key="2">
    <source>
        <dbReference type="Proteomes" id="UP000779233"/>
    </source>
</evidence>
<sequence>MVAHQKKLIQVQLLQNKFTPIRKVFLSKNKKGTRAFNNLDQEIENELFHHKYGDTNATQMKYNVSYSPVRN</sequence>
<proteinExistence type="predicted"/>
<name>A0A8S4H937_PLAVI</name>
<dbReference type="EMBL" id="CAJZCX010000005">
    <property type="protein sequence ID" value="CAG9474556.1"/>
    <property type="molecule type" value="Genomic_DNA"/>
</dbReference>
<protein>
    <submittedName>
        <fullName evidence="1">(malaria parasite P. vivax) hypothetical protein</fullName>
    </submittedName>
</protein>
<dbReference type="AlphaFoldDB" id="A0A8S4H937"/>
<reference evidence="1" key="1">
    <citation type="submission" date="2021-09" db="EMBL/GenBank/DDBJ databases">
        <authorList>
            <consortium name="Pathogen Informatics"/>
        </authorList>
    </citation>
    <scope>NUCLEOTIDE SEQUENCE</scope>
    <source>
        <strain evidence="1">PvW1</strain>
    </source>
</reference>
<organism evidence="1 2">
    <name type="scientific">Plasmodium vivax</name>
    <name type="common">malaria parasite P. vivax</name>
    <dbReference type="NCBI Taxonomy" id="5855"/>
    <lineage>
        <taxon>Eukaryota</taxon>
        <taxon>Sar</taxon>
        <taxon>Alveolata</taxon>
        <taxon>Apicomplexa</taxon>
        <taxon>Aconoidasida</taxon>
        <taxon>Haemosporida</taxon>
        <taxon>Plasmodiidae</taxon>
        <taxon>Plasmodium</taxon>
        <taxon>Plasmodium (Plasmodium)</taxon>
    </lineage>
</organism>